<proteinExistence type="predicted"/>
<evidence type="ECO:0000313" key="3">
    <source>
        <dbReference type="Proteomes" id="UP001430679"/>
    </source>
</evidence>
<reference evidence="2" key="1">
    <citation type="submission" date="2021-11" db="EMBL/GenBank/DDBJ databases">
        <title>Description of novel Flavobacterium species.</title>
        <authorList>
            <person name="Saticioglu I.B."/>
            <person name="Ay H."/>
            <person name="Altun S."/>
            <person name="Duman M."/>
        </authorList>
    </citation>
    <scope>NUCLEOTIDE SEQUENCE</scope>
    <source>
        <strain evidence="2">F-30</strain>
    </source>
</reference>
<comment type="caution">
    <text evidence="2">The sequence shown here is derived from an EMBL/GenBank/DDBJ whole genome shotgun (WGS) entry which is preliminary data.</text>
</comment>
<dbReference type="EMBL" id="JAJJMM010000001">
    <property type="protein sequence ID" value="MCC9064131.1"/>
    <property type="molecule type" value="Genomic_DNA"/>
</dbReference>
<feature type="transmembrane region" description="Helical" evidence="1">
    <location>
        <begin position="135"/>
        <end position="154"/>
    </location>
</feature>
<sequence length="162" mass="18300">MSLKTITDSTLICDKGSKTVLLQVTSQKYSKIKGKLIATEKDKEFLDNILPFGRCGLLRNSCKYKPTLWQKTLKSKINNYAKLSKDSFILCDVGGRIEFKDVAENNFSHSESSKVAITAFVKEKSQENEIEKNNMLMILLISLALLFLFGAIFYKLSSTNQI</sequence>
<evidence type="ECO:0000256" key="1">
    <source>
        <dbReference type="SAM" id="Phobius"/>
    </source>
</evidence>
<dbReference type="Proteomes" id="UP001430679">
    <property type="component" value="Unassembled WGS sequence"/>
</dbReference>
<keyword evidence="1" id="KW-0812">Transmembrane</keyword>
<keyword evidence="1" id="KW-1133">Transmembrane helix</keyword>
<organism evidence="2 3">
    <name type="scientific">Flavobacterium piscisymbiosum</name>
    <dbReference type="NCBI Taxonomy" id="2893753"/>
    <lineage>
        <taxon>Bacteria</taxon>
        <taxon>Pseudomonadati</taxon>
        <taxon>Bacteroidota</taxon>
        <taxon>Flavobacteriia</taxon>
        <taxon>Flavobacteriales</taxon>
        <taxon>Flavobacteriaceae</taxon>
        <taxon>Flavobacterium</taxon>
    </lineage>
</organism>
<name>A0ABS8MF57_9FLAO</name>
<dbReference type="InterPro" id="IPR025460">
    <property type="entry name" value="DUF4280"/>
</dbReference>
<protein>
    <submittedName>
        <fullName evidence="2">DUF4280 domain-containing protein</fullName>
    </submittedName>
</protein>
<keyword evidence="1" id="KW-0472">Membrane</keyword>
<evidence type="ECO:0000313" key="2">
    <source>
        <dbReference type="EMBL" id="MCC9064131.1"/>
    </source>
</evidence>
<accession>A0ABS8MF57</accession>
<dbReference type="RefSeq" id="WP_230036846.1">
    <property type="nucleotide sequence ID" value="NZ_JAJJMM010000001.1"/>
</dbReference>
<dbReference type="Pfam" id="PF14107">
    <property type="entry name" value="DUF4280"/>
    <property type="match status" value="1"/>
</dbReference>
<gene>
    <name evidence="2" type="ORF">LNP81_14115</name>
</gene>
<keyword evidence="3" id="KW-1185">Reference proteome</keyword>